<dbReference type="SMART" id="SM00608">
    <property type="entry name" value="ACR"/>
    <property type="match status" value="1"/>
</dbReference>
<dbReference type="SUPFAM" id="SSF55486">
    <property type="entry name" value="Metalloproteases ('zincins'), catalytic domain"/>
    <property type="match status" value="1"/>
</dbReference>
<feature type="binding site" evidence="12">
    <location>
        <position position="335"/>
    </location>
    <ligand>
        <name>Zn(2+)</name>
        <dbReference type="ChEBI" id="CHEBI:29105"/>
        <note>catalytic</note>
    </ligand>
</feature>
<dbReference type="InterPro" id="IPR018358">
    <property type="entry name" value="Disintegrin_CS"/>
</dbReference>
<dbReference type="PANTHER" id="PTHR11905">
    <property type="entry name" value="ADAM A DISINTEGRIN AND METALLOPROTEASE DOMAIN"/>
    <property type="match status" value="1"/>
</dbReference>
<dbReference type="InParanoid" id="A0A6J0T6G2"/>
<evidence type="ECO:0000256" key="7">
    <source>
        <dbReference type="ARBA" id="ARBA00023136"/>
    </source>
</evidence>
<feature type="domain" description="EGF-like" evidence="14">
    <location>
        <begin position="612"/>
        <end position="645"/>
    </location>
</feature>
<dbReference type="CDD" id="cd04269">
    <property type="entry name" value="ZnMc_adamalysin_II_like"/>
    <property type="match status" value="1"/>
</dbReference>
<feature type="disulfide bond" evidence="12">
    <location>
        <begin position="342"/>
        <end position="347"/>
    </location>
</feature>
<dbReference type="InterPro" id="IPR000742">
    <property type="entry name" value="EGF"/>
</dbReference>
<dbReference type="RefSeq" id="XP_020644117.2">
    <property type="nucleotide sequence ID" value="XM_020788458.2"/>
</dbReference>
<dbReference type="GO" id="GO:0004222">
    <property type="term" value="F:metalloendopeptidase activity"/>
    <property type="evidence" value="ECO:0007669"/>
    <property type="project" value="InterPro"/>
</dbReference>
<dbReference type="PROSITE" id="PS50214">
    <property type="entry name" value="DISINTEGRIN_2"/>
    <property type="match status" value="1"/>
</dbReference>
<feature type="binding site" evidence="12">
    <location>
        <position position="329"/>
    </location>
    <ligand>
        <name>Zn(2+)</name>
        <dbReference type="ChEBI" id="CHEBI:29105"/>
        <note>catalytic</note>
    </ligand>
</feature>
<keyword evidence="6 13" id="KW-1133">Transmembrane helix</keyword>
<feature type="disulfide bond" evidence="10">
    <location>
        <begin position="446"/>
        <end position="466"/>
    </location>
</feature>
<reference evidence="17" key="1">
    <citation type="submission" date="2025-05" db="UniProtKB">
        <authorList>
            <consortium name="RefSeq"/>
        </authorList>
    </citation>
    <scope>NUCLEOTIDE SEQUENCE [LARGE SCALE GENOMIC DNA]</scope>
</reference>
<dbReference type="GO" id="GO:0046872">
    <property type="term" value="F:metal ion binding"/>
    <property type="evidence" value="ECO:0007669"/>
    <property type="project" value="UniProtKB-KW"/>
</dbReference>
<dbReference type="Pfam" id="PF08516">
    <property type="entry name" value="ADAM_CR"/>
    <property type="match status" value="1"/>
</dbReference>
<feature type="disulfide bond" evidence="11">
    <location>
        <begin position="635"/>
        <end position="644"/>
    </location>
</feature>
<dbReference type="AlphaFoldDB" id="A0A6J0T6G2"/>
<evidence type="ECO:0000256" key="11">
    <source>
        <dbReference type="PROSITE-ProRule" id="PRU00076"/>
    </source>
</evidence>
<keyword evidence="8 11" id="KW-1015">Disulfide bond</keyword>
<evidence type="ECO:0000256" key="1">
    <source>
        <dbReference type="ARBA" id="ARBA00004479"/>
    </source>
</evidence>
<keyword evidence="4" id="KW-0800">Toxin</keyword>
<feature type="domain" description="Disintegrin" evidence="15">
    <location>
        <begin position="388"/>
        <end position="474"/>
    </location>
</feature>
<dbReference type="GO" id="GO:0005576">
    <property type="term" value="C:extracellular region"/>
    <property type="evidence" value="ECO:0007669"/>
    <property type="project" value="UniProtKB-SubCell"/>
</dbReference>
<dbReference type="PROSITE" id="PS00427">
    <property type="entry name" value="DISINTEGRIN_1"/>
    <property type="match status" value="1"/>
</dbReference>
<evidence type="ECO:0000256" key="8">
    <source>
        <dbReference type="ARBA" id="ARBA00023157"/>
    </source>
</evidence>
<evidence type="ECO:0000256" key="13">
    <source>
        <dbReference type="SAM" id="Phobius"/>
    </source>
</evidence>
<dbReference type="GeneID" id="110076384"/>
<feature type="active site" evidence="12">
    <location>
        <position position="326"/>
    </location>
</feature>
<keyword evidence="3" id="KW-0964">Secreted</keyword>
<evidence type="ECO:0000256" key="9">
    <source>
        <dbReference type="ARBA" id="ARBA00023240"/>
    </source>
</evidence>
<evidence type="ECO:0000313" key="17">
    <source>
        <dbReference type="Proteomes" id="UP001652642"/>
    </source>
</evidence>
<evidence type="ECO:0000256" key="5">
    <source>
        <dbReference type="ARBA" id="ARBA00022692"/>
    </source>
</evidence>
<sequence>MMFLRNILMETAGQMPPQGFRYAFYEVTIPRKLAPKYGREHQDITYSLQIGGKGYILYLKQRTGLIPKHFPIFTYSKEGDLQVDYPFIRDDCFYRGFVQGNPHSLVTLSTCSGGLRGLLQIANEIYEIEPVQASSTFQHVVYRLEEKGDAVRMRCGLTEEEQKRQEFMMQITENAVTKSDSRRVWWTHTRYVKVAIVVDYERFVKFDRNETLISMQVLEVVHTANSLYDPLPVQLSVTGLEIWSAKNLIQISDTINDTLLSFTLWRRDSLVKRLQHDAGHLFLYKSFGTTLGLAYMGTICDNQWGSAVESYMTSSLFHFSNTFAHELGHILGMKHDDKYCSCNRNACIMAAVQATTDKFSDCSYNDYFRLRDSSCLFIPPDSHKMYKLKNCGNKVVDNGEQCDCGSKAECESDLCCQSNCMFRSGATCAFGQCCAKCQYLPAQTVCRDNTSICDLPEYCTGTSVWCPEDVYVQDGAPCNDGAHCYHGKCTTHQEQCKLIFGTQATVASEDCFREMNTQGDRFGNCGFKNGTYNKCHAANILCGRIQCDNVDNLPSLEEHSTIIQSHIGNGLCWSIDYNNRMEATDIGAVRDGSSCGPDMMCIDSECVNISHLMYDCDVKRCHHRGICNTHKHCHCDYGWAPPDCLYKGYGGSIDSGPPPPQKRSLSFSTIGLIVRLIYILAVAVIWFGMFVHIVRMG</sequence>
<dbReference type="PROSITE" id="PS50026">
    <property type="entry name" value="EGF_3"/>
    <property type="match status" value="1"/>
</dbReference>
<dbReference type="InterPro" id="IPR006586">
    <property type="entry name" value="ADAM_Cys-rich"/>
</dbReference>
<dbReference type="SUPFAM" id="SSF57552">
    <property type="entry name" value="Blood coagulation inhibitor (disintegrin)"/>
    <property type="match status" value="1"/>
</dbReference>
<protein>
    <submittedName>
        <fullName evidence="18">Disintegrin and metalloproteinase domain-containing protein 20-like</fullName>
    </submittedName>
</protein>
<dbReference type="GO" id="GO:0090729">
    <property type="term" value="F:toxin activity"/>
    <property type="evidence" value="ECO:0007669"/>
    <property type="project" value="UniProtKB-KW"/>
</dbReference>
<keyword evidence="17" id="KW-1185">Reference proteome</keyword>
<dbReference type="GO" id="GO:0006508">
    <property type="term" value="P:proteolysis"/>
    <property type="evidence" value="ECO:0007669"/>
    <property type="project" value="InterPro"/>
</dbReference>
<dbReference type="InterPro" id="IPR001762">
    <property type="entry name" value="Disintegrin_dom"/>
</dbReference>
<evidence type="ECO:0000313" key="18">
    <source>
        <dbReference type="RefSeq" id="XP_020644117.2"/>
    </source>
</evidence>
<evidence type="ECO:0000256" key="2">
    <source>
        <dbReference type="ARBA" id="ARBA00004613"/>
    </source>
</evidence>
<evidence type="ECO:0000259" key="15">
    <source>
        <dbReference type="PROSITE" id="PS50214"/>
    </source>
</evidence>
<evidence type="ECO:0000256" key="10">
    <source>
        <dbReference type="PROSITE-ProRule" id="PRU00068"/>
    </source>
</evidence>
<keyword evidence="11" id="KW-0245">EGF-like domain</keyword>
<dbReference type="OrthoDB" id="5951731at2759"/>
<comment type="caution">
    <text evidence="11">Lacks conserved residue(s) required for the propagation of feature annotation.</text>
</comment>
<feature type="binding site" evidence="12">
    <location>
        <position position="325"/>
    </location>
    <ligand>
        <name>Zn(2+)</name>
        <dbReference type="ChEBI" id="CHEBI:29105"/>
        <note>catalytic</note>
    </ligand>
</feature>
<dbReference type="Pfam" id="PF01421">
    <property type="entry name" value="Reprolysin"/>
    <property type="match status" value="1"/>
</dbReference>
<reference evidence="18" key="2">
    <citation type="submission" date="2025-08" db="UniProtKB">
        <authorList>
            <consortium name="RefSeq"/>
        </authorList>
    </citation>
    <scope>IDENTIFICATION</scope>
</reference>
<dbReference type="SMART" id="SM00050">
    <property type="entry name" value="DISIN"/>
    <property type="match status" value="1"/>
</dbReference>
<dbReference type="InterPro" id="IPR024079">
    <property type="entry name" value="MetalloPept_cat_dom_sf"/>
</dbReference>
<dbReference type="Pfam" id="PF01562">
    <property type="entry name" value="Pep_M12B_propep"/>
    <property type="match status" value="1"/>
</dbReference>
<feature type="transmembrane region" description="Helical" evidence="13">
    <location>
        <begin position="672"/>
        <end position="694"/>
    </location>
</feature>
<dbReference type="PANTHER" id="PTHR11905:SF251">
    <property type="entry name" value="MEDIATOR COMPLEX SUBUNIT 6"/>
    <property type="match status" value="1"/>
</dbReference>
<dbReference type="InterPro" id="IPR001590">
    <property type="entry name" value="Peptidase_M12B"/>
</dbReference>
<keyword evidence="12" id="KW-0479">Metal-binding</keyword>
<dbReference type="PROSITE" id="PS50215">
    <property type="entry name" value="ADAM_MEPRO"/>
    <property type="match status" value="1"/>
</dbReference>
<evidence type="ECO:0000256" key="6">
    <source>
        <dbReference type="ARBA" id="ARBA00022989"/>
    </source>
</evidence>
<keyword evidence="9" id="KW-1199">Hemostasis impairing toxin</keyword>
<keyword evidence="5 13" id="KW-0812">Transmembrane</keyword>
<feature type="domain" description="Peptidase M12B" evidence="16">
    <location>
        <begin position="190"/>
        <end position="370"/>
    </location>
</feature>
<evidence type="ECO:0000256" key="4">
    <source>
        <dbReference type="ARBA" id="ARBA00022656"/>
    </source>
</evidence>
<dbReference type="Pfam" id="PF00200">
    <property type="entry name" value="Disintegrin"/>
    <property type="match status" value="1"/>
</dbReference>
<dbReference type="GO" id="GO:1990913">
    <property type="term" value="C:sperm head plasma membrane"/>
    <property type="evidence" value="ECO:0007669"/>
    <property type="project" value="TreeGrafter"/>
</dbReference>
<dbReference type="PRINTS" id="PR00289">
    <property type="entry name" value="DISINTEGRIN"/>
</dbReference>
<dbReference type="PROSITE" id="PS01186">
    <property type="entry name" value="EGF_2"/>
    <property type="match status" value="1"/>
</dbReference>
<keyword evidence="12" id="KW-0862">Zinc</keyword>
<evidence type="ECO:0000256" key="12">
    <source>
        <dbReference type="PROSITE-ProRule" id="PRU00276"/>
    </source>
</evidence>
<evidence type="ECO:0000259" key="14">
    <source>
        <dbReference type="PROSITE" id="PS50026"/>
    </source>
</evidence>
<dbReference type="Gene3D" id="4.10.70.10">
    <property type="entry name" value="Disintegrin domain"/>
    <property type="match status" value="1"/>
</dbReference>
<accession>A0A6J0T6G2</accession>
<dbReference type="KEGG" id="pvt:110076384"/>
<gene>
    <name evidence="18" type="primary">LOC110076384</name>
</gene>
<evidence type="ECO:0000256" key="3">
    <source>
        <dbReference type="ARBA" id="ARBA00022525"/>
    </source>
</evidence>
<keyword evidence="7 13" id="KW-0472">Membrane</keyword>
<dbReference type="Proteomes" id="UP001652642">
    <property type="component" value="Chromosome 1"/>
</dbReference>
<proteinExistence type="predicted"/>
<dbReference type="InterPro" id="IPR002870">
    <property type="entry name" value="Peptidase_M12B_N"/>
</dbReference>
<dbReference type="GO" id="GO:0009897">
    <property type="term" value="C:external side of plasma membrane"/>
    <property type="evidence" value="ECO:0007669"/>
    <property type="project" value="TreeGrafter"/>
</dbReference>
<dbReference type="InterPro" id="IPR034027">
    <property type="entry name" value="Reprolysin_adamalysin"/>
</dbReference>
<organism evidence="17 18">
    <name type="scientific">Pogona vitticeps</name>
    <name type="common">central bearded dragon</name>
    <dbReference type="NCBI Taxonomy" id="103695"/>
    <lineage>
        <taxon>Eukaryota</taxon>
        <taxon>Metazoa</taxon>
        <taxon>Chordata</taxon>
        <taxon>Craniata</taxon>
        <taxon>Vertebrata</taxon>
        <taxon>Euteleostomi</taxon>
        <taxon>Lepidosauria</taxon>
        <taxon>Squamata</taxon>
        <taxon>Bifurcata</taxon>
        <taxon>Unidentata</taxon>
        <taxon>Episquamata</taxon>
        <taxon>Toxicofera</taxon>
        <taxon>Iguania</taxon>
        <taxon>Acrodonta</taxon>
        <taxon>Agamidae</taxon>
        <taxon>Amphibolurinae</taxon>
        <taxon>Pogona</taxon>
    </lineage>
</organism>
<name>A0A6J0T6G2_9SAUR</name>
<evidence type="ECO:0000259" key="16">
    <source>
        <dbReference type="PROSITE" id="PS50215"/>
    </source>
</evidence>
<dbReference type="Gene3D" id="3.40.390.10">
    <property type="entry name" value="Collagenase (Catalytic Domain)"/>
    <property type="match status" value="1"/>
</dbReference>
<dbReference type="InterPro" id="IPR036436">
    <property type="entry name" value="Disintegrin_dom_sf"/>
</dbReference>
<comment type="subcellular location">
    <subcellularLocation>
        <location evidence="1">Membrane</location>
        <topology evidence="1">Single-pass type I membrane protein</topology>
    </subcellularLocation>
    <subcellularLocation>
        <location evidence="2">Secreted</location>
    </subcellularLocation>
</comment>
<dbReference type="GO" id="GO:0008584">
    <property type="term" value="P:male gonad development"/>
    <property type="evidence" value="ECO:0007669"/>
    <property type="project" value="TreeGrafter"/>
</dbReference>